<dbReference type="PANTHER" id="PTHR43409">
    <property type="entry name" value="ANAEROBIC MAGNESIUM-PROTOPORPHYRIN IX MONOMETHYL ESTER CYCLASE-RELATED"/>
    <property type="match status" value="1"/>
</dbReference>
<dbReference type="AlphaFoldDB" id="A0A0F9H8D3"/>
<dbReference type="InterPro" id="IPR006638">
    <property type="entry name" value="Elp3/MiaA/NifB-like_rSAM"/>
</dbReference>
<keyword evidence="4" id="KW-0408">Iron</keyword>
<dbReference type="InterPro" id="IPR007197">
    <property type="entry name" value="rSAM"/>
</dbReference>
<dbReference type="GO" id="GO:0046872">
    <property type="term" value="F:metal ion binding"/>
    <property type="evidence" value="ECO:0007669"/>
    <property type="project" value="UniProtKB-KW"/>
</dbReference>
<evidence type="ECO:0000256" key="2">
    <source>
        <dbReference type="ARBA" id="ARBA00022691"/>
    </source>
</evidence>
<dbReference type="Pfam" id="PF04055">
    <property type="entry name" value="Radical_SAM"/>
    <property type="match status" value="1"/>
</dbReference>
<keyword evidence="3" id="KW-0479">Metal-binding</keyword>
<feature type="domain" description="B12-binding" evidence="6">
    <location>
        <begin position="20"/>
        <end position="152"/>
    </location>
</feature>
<dbReference type="SFLD" id="SFLDG01082">
    <property type="entry name" value="B12-binding_domain_containing"/>
    <property type="match status" value="1"/>
</dbReference>
<evidence type="ECO:0000256" key="3">
    <source>
        <dbReference type="ARBA" id="ARBA00022723"/>
    </source>
</evidence>
<dbReference type="CDD" id="cd01335">
    <property type="entry name" value="Radical_SAM"/>
    <property type="match status" value="1"/>
</dbReference>
<evidence type="ECO:0000256" key="1">
    <source>
        <dbReference type="ARBA" id="ARBA00001966"/>
    </source>
</evidence>
<dbReference type="SFLD" id="SFLDS00029">
    <property type="entry name" value="Radical_SAM"/>
    <property type="match status" value="1"/>
</dbReference>
<accession>A0A0F9H8D3</accession>
<protein>
    <submittedName>
        <fullName evidence="8">Uncharacterized protein</fullName>
    </submittedName>
</protein>
<dbReference type="PROSITE" id="PS51332">
    <property type="entry name" value="B12_BINDING"/>
    <property type="match status" value="1"/>
</dbReference>
<dbReference type="PROSITE" id="PS51918">
    <property type="entry name" value="RADICAL_SAM"/>
    <property type="match status" value="1"/>
</dbReference>
<proteinExistence type="predicted"/>
<evidence type="ECO:0000259" key="6">
    <source>
        <dbReference type="PROSITE" id="PS51332"/>
    </source>
</evidence>
<reference evidence="8" key="1">
    <citation type="journal article" date="2015" name="Nature">
        <title>Complex archaea that bridge the gap between prokaryotes and eukaryotes.</title>
        <authorList>
            <person name="Spang A."/>
            <person name="Saw J.H."/>
            <person name="Jorgensen S.L."/>
            <person name="Zaremba-Niedzwiedzka K."/>
            <person name="Martijn J."/>
            <person name="Lind A.E."/>
            <person name="van Eijk R."/>
            <person name="Schleper C."/>
            <person name="Guy L."/>
            <person name="Ettema T.J."/>
        </authorList>
    </citation>
    <scope>NUCLEOTIDE SEQUENCE</scope>
</reference>
<keyword evidence="2" id="KW-0949">S-adenosyl-L-methionine</keyword>
<feature type="domain" description="Radical SAM core" evidence="7">
    <location>
        <begin position="197"/>
        <end position="420"/>
    </location>
</feature>
<evidence type="ECO:0000256" key="5">
    <source>
        <dbReference type="ARBA" id="ARBA00023014"/>
    </source>
</evidence>
<dbReference type="GO" id="GO:0005829">
    <property type="term" value="C:cytosol"/>
    <property type="evidence" value="ECO:0007669"/>
    <property type="project" value="TreeGrafter"/>
</dbReference>
<dbReference type="InterPro" id="IPR023404">
    <property type="entry name" value="rSAM_horseshoe"/>
</dbReference>
<dbReference type="GO" id="GO:0031419">
    <property type="term" value="F:cobalamin binding"/>
    <property type="evidence" value="ECO:0007669"/>
    <property type="project" value="InterPro"/>
</dbReference>
<evidence type="ECO:0000259" key="7">
    <source>
        <dbReference type="PROSITE" id="PS51918"/>
    </source>
</evidence>
<comment type="cofactor">
    <cofactor evidence="1">
        <name>[4Fe-4S] cluster</name>
        <dbReference type="ChEBI" id="CHEBI:49883"/>
    </cofactor>
</comment>
<comment type="caution">
    <text evidence="8">The sequence shown here is derived from an EMBL/GenBank/DDBJ whole genome shotgun (WGS) entry which is preliminary data.</text>
</comment>
<dbReference type="InterPro" id="IPR058240">
    <property type="entry name" value="rSAM_sf"/>
</dbReference>
<name>A0A0F9H8D3_9ZZZZ</name>
<dbReference type="GO" id="GO:0003824">
    <property type="term" value="F:catalytic activity"/>
    <property type="evidence" value="ECO:0007669"/>
    <property type="project" value="InterPro"/>
</dbReference>
<dbReference type="Gene3D" id="3.40.50.280">
    <property type="entry name" value="Cobalamin-binding domain"/>
    <property type="match status" value="1"/>
</dbReference>
<evidence type="ECO:0000313" key="8">
    <source>
        <dbReference type="EMBL" id="KKM07315.1"/>
    </source>
</evidence>
<keyword evidence="5" id="KW-0411">Iron-sulfur</keyword>
<dbReference type="InterPro" id="IPR051198">
    <property type="entry name" value="BchE-like"/>
</dbReference>
<dbReference type="Gene3D" id="3.80.30.20">
    <property type="entry name" value="tm_1862 like domain"/>
    <property type="match status" value="1"/>
</dbReference>
<dbReference type="SUPFAM" id="SSF102114">
    <property type="entry name" value="Radical SAM enzymes"/>
    <property type="match status" value="1"/>
</dbReference>
<dbReference type="InterPro" id="IPR034466">
    <property type="entry name" value="Methyltransferase_Class_B"/>
</dbReference>
<organism evidence="8">
    <name type="scientific">marine sediment metagenome</name>
    <dbReference type="NCBI Taxonomy" id="412755"/>
    <lineage>
        <taxon>unclassified sequences</taxon>
        <taxon>metagenomes</taxon>
        <taxon>ecological metagenomes</taxon>
    </lineage>
</organism>
<dbReference type="SMART" id="SM00729">
    <property type="entry name" value="Elp3"/>
    <property type="match status" value="1"/>
</dbReference>
<sequence>MNILILNPPAYRGVKFIREGRCEQRLSSFQYVMVPISLPSIAALLRAKGHSVKIIDSTVEDTSVQKMLEDTKKIDPQLIIFNTATATFYGDVEFIKAVKEISKSHLSAIGAHVSSLPEQVLRESPLDSVIRSEPEYTAYELAQALEAGEDLTTVEGLSVKINNKIIHNAKRPFIKNLDDLPFPARDLIKNERYVMPFSNKPYTLLVSSRGCTHNCIYCTARQYYGNKLRLRSAENVVDEVEEIVNKYGINDITMWSDTFTLDRDFVVSVSDEILKRGLKLNWMANSRVDRVDYELMKIMKKSGCSMLSFGVESGAQNILNNVKKGATLEQAEQAFEAAREAGIETIAHFMLGLPGETKETVKQTIRFAKKIRPDYAQFYCAIPFPGTEFHDIAQKNGWIVTNNWSNYEINQPIISLPGFSNTQLKKAKKRAFMSFYFRPTYVLKTLARAKSLKEALNIIKQGLSFLNNWALSSDSDKDNISEEMRLSSGEKQCLKKIS</sequence>
<dbReference type="GO" id="GO:0051539">
    <property type="term" value="F:4 iron, 4 sulfur cluster binding"/>
    <property type="evidence" value="ECO:0007669"/>
    <property type="project" value="UniProtKB-KW"/>
</dbReference>
<dbReference type="InterPro" id="IPR006158">
    <property type="entry name" value="Cobalamin-bd"/>
</dbReference>
<evidence type="ECO:0000256" key="4">
    <source>
        <dbReference type="ARBA" id="ARBA00023004"/>
    </source>
</evidence>
<dbReference type="PANTHER" id="PTHR43409:SF16">
    <property type="entry name" value="SLR0320 PROTEIN"/>
    <property type="match status" value="1"/>
</dbReference>
<dbReference type="Pfam" id="PF02310">
    <property type="entry name" value="B12-binding"/>
    <property type="match status" value="1"/>
</dbReference>
<dbReference type="EMBL" id="LAZR01015801">
    <property type="protein sequence ID" value="KKM07315.1"/>
    <property type="molecule type" value="Genomic_DNA"/>
</dbReference>
<gene>
    <name evidence="8" type="ORF">LCGC14_1735180</name>
</gene>
<dbReference type="SFLD" id="SFLDG01123">
    <property type="entry name" value="methyltransferase_(Class_B)"/>
    <property type="match status" value="1"/>
</dbReference>